<name>A0A5B9RKG8_CONSH</name>
<feature type="region of interest" description="Disordered" evidence="1">
    <location>
        <begin position="147"/>
        <end position="168"/>
    </location>
</feature>
<proteinExistence type="predicted"/>
<sequence length="184" mass="19698">MVWEDDATGGIGRSSISLFIESEVIDCSAILCWFSILSKFSCVGINLGSSCGSTIPRLPFLFSKGGYSSFNCLLNSWNSGLSWMFWSSISLFKFSCGRGILSGLGVLVALTIGSTSVTTFSGEASVTTIVGTVSVVGGKGEILSSRTNRSRRSSRSTISITSSRSSSSTSCRCNIFLYNRYWST</sequence>
<geneLocation type="mitochondrion" evidence="2"/>
<protein>
    <submittedName>
        <fullName evidence="2">Uncharacterized protein</fullName>
    </submittedName>
</protein>
<evidence type="ECO:0000313" key="2">
    <source>
        <dbReference type="EMBL" id="QEG57157.1"/>
    </source>
</evidence>
<accession>A0A5B9RKG8</accession>
<gene>
    <name evidence="2" type="ORF">PSUO_000051</name>
</gene>
<keyword evidence="2" id="KW-0496">Mitochondrion</keyword>
<feature type="compositionally biased region" description="Low complexity" evidence="1">
    <location>
        <begin position="155"/>
        <end position="168"/>
    </location>
</feature>
<reference evidence="2" key="1">
    <citation type="submission" date="2019-03" db="EMBL/GenBank/DDBJ databases">
        <title>Evidence of extensive intraspecific noncoding reshuffling in a 169kb mitochondrial genome of basidiomycete fungus.</title>
        <authorList>
            <person name="Lee H.-H."/>
            <person name="Ke H.-M."/>
            <person name="Lin C.-Y.I."/>
            <person name="Lee T.J."/>
            <person name="Chung C.-L."/>
            <person name="Tsai I.J."/>
        </authorList>
    </citation>
    <scope>NUCLEOTIDE SEQUENCE</scope>
    <source>
        <strain evidence="2">FP133613</strain>
    </source>
</reference>
<evidence type="ECO:0000256" key="1">
    <source>
        <dbReference type="SAM" id="MobiDB-lite"/>
    </source>
</evidence>
<organism evidence="2">
    <name type="scientific">Coniferiporia sulphurascens</name>
    <name type="common">Laminated root rot fungus</name>
    <name type="synonym">Phellinidium sulphurascens</name>
    <dbReference type="NCBI Taxonomy" id="175648"/>
    <lineage>
        <taxon>Eukaryota</taxon>
        <taxon>Fungi</taxon>
        <taxon>Dikarya</taxon>
        <taxon>Basidiomycota</taxon>
        <taxon>Agaricomycotina</taxon>
        <taxon>Agaricomycetes</taxon>
        <taxon>Hymenochaetales</taxon>
        <taxon>Hymenochaetaceae</taxon>
        <taxon>Coniferiporia</taxon>
    </lineage>
</organism>
<dbReference type="AlphaFoldDB" id="A0A5B9RKG8"/>
<dbReference type="EMBL" id="MK623260">
    <property type="protein sequence ID" value="QEG57157.1"/>
    <property type="molecule type" value="Genomic_DNA"/>
</dbReference>